<dbReference type="AlphaFoldDB" id="A0A3D8WV20"/>
<comment type="caution">
    <text evidence="1">The sequence shown here is derived from an EMBL/GenBank/DDBJ whole genome shotgun (WGS) entry which is preliminary data.</text>
</comment>
<name>A0A3D8WV20_PRIMG</name>
<evidence type="ECO:0000313" key="2">
    <source>
        <dbReference type="Proteomes" id="UP000256519"/>
    </source>
</evidence>
<sequence length="100" mass="11038">MKRQVYKTGKFINRDFIKGLTIGTIIGGTAISLLNEGTWTKVNKLTKDIKKVTTNTAVKLQNTPSEVKGDCINGIKRIFSAVEALNNTIEKAIVNQRTSK</sequence>
<dbReference type="RefSeq" id="WP_116078021.1">
    <property type="nucleotide sequence ID" value="NZ_CP187635.1"/>
</dbReference>
<evidence type="ECO:0000313" key="1">
    <source>
        <dbReference type="EMBL" id="RDZ08131.1"/>
    </source>
</evidence>
<protein>
    <recommendedName>
        <fullName evidence="3">YtxH domain-containing protein</fullName>
    </recommendedName>
</protein>
<gene>
    <name evidence="1" type="ORF">C3744_26390</name>
</gene>
<proteinExistence type="predicted"/>
<accession>A0A3D8WV20</accession>
<organism evidence="1 2">
    <name type="scientific">Priestia megaterium</name>
    <name type="common">Bacillus megaterium</name>
    <dbReference type="NCBI Taxonomy" id="1404"/>
    <lineage>
        <taxon>Bacteria</taxon>
        <taxon>Bacillati</taxon>
        <taxon>Bacillota</taxon>
        <taxon>Bacilli</taxon>
        <taxon>Bacillales</taxon>
        <taxon>Bacillaceae</taxon>
        <taxon>Priestia</taxon>
    </lineage>
</organism>
<dbReference type="Proteomes" id="UP000256519">
    <property type="component" value="Unassembled WGS sequence"/>
</dbReference>
<dbReference type="EMBL" id="PQWM01000048">
    <property type="protein sequence ID" value="RDZ08131.1"/>
    <property type="molecule type" value="Genomic_DNA"/>
</dbReference>
<evidence type="ECO:0008006" key="3">
    <source>
        <dbReference type="Google" id="ProtNLM"/>
    </source>
</evidence>
<reference evidence="1 2" key="1">
    <citation type="journal article" date="2018" name="Appl. Environ. Microbiol.">
        <title>Antimicrobial susceptibility testing and tentative epidemiological cut-off values of five Bacillus species relevant for use as animal feed additives or for plant protection.</title>
        <authorList>
            <person name="Agerso Y."/>
            <person name="Stuer-Lauridsen B."/>
            <person name="Bjerre K."/>
            <person name="Jensen M.G."/>
            <person name="Johansen E."/>
            <person name="Bennedsen M."/>
            <person name="Brockmann E."/>
            <person name="Nielsen B."/>
        </authorList>
    </citation>
    <scope>NUCLEOTIDE SEQUENCE [LARGE SCALE GENOMIC DNA]</scope>
    <source>
        <strain evidence="1 2">CHCC20162</strain>
    </source>
</reference>